<name>A0A8A0RRX0_9FIRM</name>
<feature type="transmembrane region" description="Helical" evidence="9">
    <location>
        <begin position="79"/>
        <end position="99"/>
    </location>
</feature>
<keyword evidence="9" id="KW-0812">Transmembrane</keyword>
<dbReference type="SUPFAM" id="SSF55874">
    <property type="entry name" value="ATPase domain of HSP90 chaperone/DNA topoisomerase II/histidine kinase"/>
    <property type="match status" value="1"/>
</dbReference>
<evidence type="ECO:0000256" key="4">
    <source>
        <dbReference type="ARBA" id="ARBA00022679"/>
    </source>
</evidence>
<evidence type="ECO:0000256" key="2">
    <source>
        <dbReference type="ARBA" id="ARBA00012438"/>
    </source>
</evidence>
<evidence type="ECO:0000256" key="8">
    <source>
        <dbReference type="ARBA" id="ARBA00023012"/>
    </source>
</evidence>
<evidence type="ECO:0000256" key="1">
    <source>
        <dbReference type="ARBA" id="ARBA00000085"/>
    </source>
</evidence>
<keyword evidence="9" id="KW-1133">Transmembrane helix</keyword>
<dbReference type="PANTHER" id="PTHR43065">
    <property type="entry name" value="SENSOR HISTIDINE KINASE"/>
    <property type="match status" value="1"/>
</dbReference>
<protein>
    <recommendedName>
        <fullName evidence="2">histidine kinase</fullName>
        <ecNumber evidence="2">2.7.13.3</ecNumber>
    </recommendedName>
</protein>
<evidence type="ECO:0000256" key="5">
    <source>
        <dbReference type="ARBA" id="ARBA00022741"/>
    </source>
</evidence>
<dbReference type="GO" id="GO:0004673">
    <property type="term" value="F:protein histidine kinase activity"/>
    <property type="evidence" value="ECO:0007669"/>
    <property type="project" value="UniProtKB-EC"/>
</dbReference>
<evidence type="ECO:0000256" key="6">
    <source>
        <dbReference type="ARBA" id="ARBA00022777"/>
    </source>
</evidence>
<dbReference type="KEGG" id="kme:H0A61_02648"/>
<evidence type="ECO:0000256" key="3">
    <source>
        <dbReference type="ARBA" id="ARBA00022553"/>
    </source>
</evidence>
<keyword evidence="4 11" id="KW-0808">Transferase</keyword>
<keyword evidence="3" id="KW-0597">Phosphoprotein</keyword>
<dbReference type="EMBL" id="CP059066">
    <property type="protein sequence ID" value="QSQ10248.1"/>
    <property type="molecule type" value="Genomic_DNA"/>
</dbReference>
<dbReference type="SMART" id="SM00387">
    <property type="entry name" value="HATPase_c"/>
    <property type="match status" value="1"/>
</dbReference>
<evidence type="ECO:0000259" key="10">
    <source>
        <dbReference type="PROSITE" id="PS50109"/>
    </source>
</evidence>
<dbReference type="Gene3D" id="3.30.565.10">
    <property type="entry name" value="Histidine kinase-like ATPase, C-terminal domain"/>
    <property type="match status" value="1"/>
</dbReference>
<dbReference type="InterPro" id="IPR036890">
    <property type="entry name" value="HATPase_C_sf"/>
</dbReference>
<dbReference type="Pfam" id="PF02518">
    <property type="entry name" value="HATPase_c"/>
    <property type="match status" value="1"/>
</dbReference>
<gene>
    <name evidence="11" type="primary">glnK</name>
    <name evidence="11" type="ORF">H0A61_02648</name>
</gene>
<dbReference type="GO" id="GO:0005524">
    <property type="term" value="F:ATP binding"/>
    <property type="evidence" value="ECO:0007669"/>
    <property type="project" value="UniProtKB-KW"/>
</dbReference>
<dbReference type="AlphaFoldDB" id="A0A8A0RRX0"/>
<dbReference type="PANTHER" id="PTHR43065:SF10">
    <property type="entry name" value="PEROXIDE STRESS-ACTIVATED HISTIDINE KINASE MAK3"/>
    <property type="match status" value="1"/>
</dbReference>
<evidence type="ECO:0000313" key="11">
    <source>
        <dbReference type="EMBL" id="QSQ10248.1"/>
    </source>
</evidence>
<feature type="transmembrane region" description="Helical" evidence="9">
    <location>
        <begin position="54"/>
        <end position="73"/>
    </location>
</feature>
<keyword evidence="6 11" id="KW-0418">Kinase</keyword>
<evidence type="ECO:0000313" key="12">
    <source>
        <dbReference type="Proteomes" id="UP000662904"/>
    </source>
</evidence>
<feature type="transmembrane region" description="Helical" evidence="9">
    <location>
        <begin position="111"/>
        <end position="129"/>
    </location>
</feature>
<evidence type="ECO:0000256" key="9">
    <source>
        <dbReference type="SAM" id="Phobius"/>
    </source>
</evidence>
<organism evidence="11 12">
    <name type="scientific">Koleobacter methoxysyntrophicus</name>
    <dbReference type="NCBI Taxonomy" id="2751313"/>
    <lineage>
        <taxon>Bacteria</taxon>
        <taxon>Bacillati</taxon>
        <taxon>Bacillota</taxon>
        <taxon>Clostridia</taxon>
        <taxon>Koleobacterales</taxon>
        <taxon>Koleobacteraceae</taxon>
        <taxon>Koleobacter</taxon>
    </lineage>
</organism>
<feature type="transmembrane region" description="Helical" evidence="9">
    <location>
        <begin position="31"/>
        <end position="47"/>
    </location>
</feature>
<feature type="transmembrane region" description="Helical" evidence="9">
    <location>
        <begin position="149"/>
        <end position="167"/>
    </location>
</feature>
<feature type="domain" description="Histidine kinase" evidence="10">
    <location>
        <begin position="188"/>
        <end position="421"/>
    </location>
</feature>
<keyword evidence="7" id="KW-0067">ATP-binding</keyword>
<proteinExistence type="predicted"/>
<reference evidence="11" key="1">
    <citation type="submission" date="2020-07" db="EMBL/GenBank/DDBJ databases">
        <title>Koleobacter methoxysyntrophicus gen. nov., sp. nov., a novel anaerobic bacterium isolated from deep subsurface oil field and proposal of Koleobacterales ord. nov. in the phylum Firmicutes.</title>
        <authorList>
            <person name="Sakamoto S."/>
            <person name="Tamaki H."/>
        </authorList>
    </citation>
    <scope>NUCLEOTIDE SEQUENCE</scope>
    <source>
        <strain evidence="11">NRmbB1</strain>
    </source>
</reference>
<accession>A0A8A0RRX0</accession>
<keyword evidence="8" id="KW-0902">Two-component regulatory system</keyword>
<evidence type="ECO:0000256" key="7">
    <source>
        <dbReference type="ARBA" id="ARBA00022840"/>
    </source>
</evidence>
<comment type="catalytic activity">
    <reaction evidence="1">
        <text>ATP + protein L-histidine = ADP + protein N-phospho-L-histidine.</text>
        <dbReference type="EC" id="2.7.13.3"/>
    </reaction>
</comment>
<dbReference type="PROSITE" id="PS50109">
    <property type="entry name" value="HIS_KIN"/>
    <property type="match status" value="1"/>
</dbReference>
<keyword evidence="9" id="KW-0472">Membrane</keyword>
<keyword evidence="5" id="KW-0547">Nucleotide-binding</keyword>
<dbReference type="Proteomes" id="UP000662904">
    <property type="component" value="Chromosome"/>
</dbReference>
<dbReference type="InterPro" id="IPR003594">
    <property type="entry name" value="HATPase_dom"/>
</dbReference>
<dbReference type="RefSeq" id="WP_206707558.1">
    <property type="nucleotide sequence ID" value="NZ_CP059066.1"/>
</dbReference>
<dbReference type="EC" id="2.7.13.3" evidence="2"/>
<sequence length="442" mass="51299">MFRNFYKKILITAGLTALIGEVYFYPFGTGFRFTAGVIAISFLTLYFKEIPETILIPFSGVIVFMFRVFLSTILRDTPLIHAINLHYPSFFFYLTYGLILKFAKIRLLLRYPVNFISVMALADICSNMVELCIRHEMNLVYIRNVLTPVIGVGLIRSIITFSFYWLIERYKLIILNEEHQKRYSELLELLSELKAELFYMKKSTNDLENAMKEGYELYQQLNGQLNENEISTLRKKALNLAKDIHEIKKCYLRISSGFMQLMPEEKKEGMAMSAILSIIRTNTERWMNTKGIKAELRIYLERDLIITKYFTLFSILNNLLNNALDALEKQKNGIIEIKLCVINDQYIKLMVFDNGQGINPKDLPYIFEPGFSTKFMEDGSISTGLGLTHVKNLLEEMDGKITVKSYPGKGTKFEILIPLHKRFTKIFDTRGTTYEVQVDGRR</sequence>
<keyword evidence="12" id="KW-1185">Reference proteome</keyword>
<dbReference type="CDD" id="cd00075">
    <property type="entry name" value="HATPase"/>
    <property type="match status" value="1"/>
</dbReference>
<dbReference type="GO" id="GO:0000160">
    <property type="term" value="P:phosphorelay signal transduction system"/>
    <property type="evidence" value="ECO:0007669"/>
    <property type="project" value="UniProtKB-KW"/>
</dbReference>
<dbReference type="InterPro" id="IPR004358">
    <property type="entry name" value="Sig_transdc_His_kin-like_C"/>
</dbReference>
<dbReference type="InterPro" id="IPR005467">
    <property type="entry name" value="His_kinase_dom"/>
</dbReference>
<dbReference type="PRINTS" id="PR00344">
    <property type="entry name" value="BCTRLSENSOR"/>
</dbReference>